<gene>
    <name evidence="1" type="ORF">EV182_007897</name>
</gene>
<dbReference type="EMBL" id="JAMZIH010008985">
    <property type="protein sequence ID" value="KAJ1670964.1"/>
    <property type="molecule type" value="Genomic_DNA"/>
</dbReference>
<name>A0ACC1H7I4_9FUNG</name>
<organism evidence="1 2">
    <name type="scientific">Spiromyces aspiralis</name>
    <dbReference type="NCBI Taxonomy" id="68401"/>
    <lineage>
        <taxon>Eukaryota</taxon>
        <taxon>Fungi</taxon>
        <taxon>Fungi incertae sedis</taxon>
        <taxon>Zoopagomycota</taxon>
        <taxon>Kickxellomycotina</taxon>
        <taxon>Kickxellomycetes</taxon>
        <taxon>Kickxellales</taxon>
        <taxon>Kickxellaceae</taxon>
        <taxon>Spiromyces</taxon>
    </lineage>
</organism>
<keyword evidence="2" id="KW-1185">Reference proteome</keyword>
<dbReference type="Proteomes" id="UP001145114">
    <property type="component" value="Unassembled WGS sequence"/>
</dbReference>
<comment type="caution">
    <text evidence="1">The sequence shown here is derived from an EMBL/GenBank/DDBJ whole genome shotgun (WGS) entry which is preliminary data.</text>
</comment>
<evidence type="ECO:0000313" key="1">
    <source>
        <dbReference type="EMBL" id="KAJ1670964.1"/>
    </source>
</evidence>
<evidence type="ECO:0000313" key="2">
    <source>
        <dbReference type="Proteomes" id="UP001145114"/>
    </source>
</evidence>
<accession>A0ACC1H7I4</accession>
<protein>
    <submittedName>
        <fullName evidence="1">Uncharacterized protein</fullName>
    </submittedName>
</protein>
<reference evidence="1" key="1">
    <citation type="submission" date="2022-06" db="EMBL/GenBank/DDBJ databases">
        <title>Phylogenomic reconstructions and comparative analyses of Kickxellomycotina fungi.</title>
        <authorList>
            <person name="Reynolds N.K."/>
            <person name="Stajich J.E."/>
            <person name="Barry K."/>
            <person name="Grigoriev I.V."/>
            <person name="Crous P."/>
            <person name="Smith M.E."/>
        </authorList>
    </citation>
    <scope>NUCLEOTIDE SEQUENCE</scope>
    <source>
        <strain evidence="1">RSA 2271</strain>
    </source>
</reference>
<proteinExistence type="predicted"/>
<sequence length="91" mass="10108">MRTPHSSHIPVIPRLIARTPVRLDNGVQVERSESLSVWARVCPVLKALQSLSICEEYRLTASGLVMRTPCHTLEIAAALTAWVKVLLFMTA</sequence>